<proteinExistence type="predicted"/>
<comment type="caution">
    <text evidence="3">The sequence shown here is derived from an EMBL/GenBank/DDBJ whole genome shotgun (WGS) entry which is preliminary data.</text>
</comment>
<dbReference type="GO" id="GO:0020037">
    <property type="term" value="F:heme binding"/>
    <property type="evidence" value="ECO:0007669"/>
    <property type="project" value="InterPro"/>
</dbReference>
<dbReference type="SUPFAM" id="SSF48264">
    <property type="entry name" value="Cytochrome P450"/>
    <property type="match status" value="1"/>
</dbReference>
<evidence type="ECO:0000256" key="2">
    <source>
        <dbReference type="ARBA" id="ARBA00023004"/>
    </source>
</evidence>
<dbReference type="GO" id="GO:0016125">
    <property type="term" value="P:sterol metabolic process"/>
    <property type="evidence" value="ECO:0007669"/>
    <property type="project" value="TreeGrafter"/>
</dbReference>
<evidence type="ECO:0000313" key="3">
    <source>
        <dbReference type="EMBL" id="KAE9460950.1"/>
    </source>
</evidence>
<dbReference type="Proteomes" id="UP000428333">
    <property type="component" value="Linkage Group LG04"/>
</dbReference>
<keyword evidence="1" id="KW-0479">Metal-binding</keyword>
<sequence length="224" mass="25609">MQKLTFSVACDILLDINDEATKEAFLDDFHILFKALGSFPIKFPGSAYSRGLEARARISNRLLPILRKRKEELSAGVLRSTNDVVSCLLALKGENEEFISEAEVADNFSILLIASHDTTAILSSLVVWKLSRDKQTYTKVLQEQMDILRDREAATIEENLTWVDIQKMKYTWQVAQEMMRMIPPVFGTFRKALEDTNFGGYDIPKGWQVFSRSPWNAYGKVYIQ</sequence>
<accession>A0A6A4LSF6</accession>
<evidence type="ECO:0000313" key="4">
    <source>
        <dbReference type="Proteomes" id="UP000428333"/>
    </source>
</evidence>
<evidence type="ECO:0000256" key="1">
    <source>
        <dbReference type="ARBA" id="ARBA00022723"/>
    </source>
</evidence>
<dbReference type="Pfam" id="PF00067">
    <property type="entry name" value="p450"/>
    <property type="match status" value="1"/>
</dbReference>
<dbReference type="GO" id="GO:0016705">
    <property type="term" value="F:oxidoreductase activity, acting on paired donors, with incorporation or reduction of molecular oxygen"/>
    <property type="evidence" value="ECO:0007669"/>
    <property type="project" value="InterPro"/>
</dbReference>
<dbReference type="Gene3D" id="1.10.630.10">
    <property type="entry name" value="Cytochrome P450"/>
    <property type="match status" value="1"/>
</dbReference>
<name>A0A6A4LSF6_9ERIC</name>
<feature type="non-terminal residue" evidence="3">
    <location>
        <position position="1"/>
    </location>
</feature>
<dbReference type="InterPro" id="IPR001128">
    <property type="entry name" value="Cyt_P450"/>
</dbReference>
<dbReference type="AlphaFoldDB" id="A0A6A4LSF6"/>
<dbReference type="InterPro" id="IPR036396">
    <property type="entry name" value="Cyt_P450_sf"/>
</dbReference>
<dbReference type="GO" id="GO:0004497">
    <property type="term" value="F:monooxygenase activity"/>
    <property type="evidence" value="ECO:0007669"/>
    <property type="project" value="InterPro"/>
</dbReference>
<dbReference type="PANTHER" id="PTHR24286:SF256">
    <property type="entry name" value="CYTOCHROME P450 FAMILY PROTEIN"/>
    <property type="match status" value="1"/>
</dbReference>
<dbReference type="PANTHER" id="PTHR24286">
    <property type="entry name" value="CYTOCHROME P450 26"/>
    <property type="match status" value="1"/>
</dbReference>
<reference evidence="3 4" key="1">
    <citation type="journal article" date="2019" name="Genome Biol. Evol.">
        <title>The Rhododendron genome and chromosomal organization provide insight into shared whole-genome duplications across the heath family (Ericaceae).</title>
        <authorList>
            <person name="Soza V.L."/>
            <person name="Lindsley D."/>
            <person name="Waalkes A."/>
            <person name="Ramage E."/>
            <person name="Patwardhan R.P."/>
            <person name="Burton J.N."/>
            <person name="Adey A."/>
            <person name="Kumar A."/>
            <person name="Qiu R."/>
            <person name="Shendure J."/>
            <person name="Hall B."/>
        </authorList>
    </citation>
    <scope>NUCLEOTIDE SEQUENCE [LARGE SCALE GENOMIC DNA]</scope>
    <source>
        <strain evidence="3">RSF 1966-606</strain>
    </source>
</reference>
<gene>
    <name evidence="3" type="ORF">C3L33_07174</name>
</gene>
<keyword evidence="2" id="KW-0408">Iron</keyword>
<dbReference type="EMBL" id="QEFC01000994">
    <property type="protein sequence ID" value="KAE9460950.1"/>
    <property type="molecule type" value="Genomic_DNA"/>
</dbReference>
<dbReference type="GO" id="GO:0005506">
    <property type="term" value="F:iron ion binding"/>
    <property type="evidence" value="ECO:0007669"/>
    <property type="project" value="InterPro"/>
</dbReference>
<organism evidence="3 4">
    <name type="scientific">Rhododendron williamsianum</name>
    <dbReference type="NCBI Taxonomy" id="262921"/>
    <lineage>
        <taxon>Eukaryota</taxon>
        <taxon>Viridiplantae</taxon>
        <taxon>Streptophyta</taxon>
        <taxon>Embryophyta</taxon>
        <taxon>Tracheophyta</taxon>
        <taxon>Spermatophyta</taxon>
        <taxon>Magnoliopsida</taxon>
        <taxon>eudicotyledons</taxon>
        <taxon>Gunneridae</taxon>
        <taxon>Pentapetalae</taxon>
        <taxon>asterids</taxon>
        <taxon>Ericales</taxon>
        <taxon>Ericaceae</taxon>
        <taxon>Ericoideae</taxon>
        <taxon>Rhodoreae</taxon>
        <taxon>Rhododendron</taxon>
    </lineage>
</organism>
<keyword evidence="4" id="KW-1185">Reference proteome</keyword>
<dbReference type="OrthoDB" id="3945418at2759"/>
<protein>
    <submittedName>
        <fullName evidence="3">Uncharacterized protein</fullName>
    </submittedName>
</protein>